<evidence type="ECO:0000313" key="1">
    <source>
        <dbReference type="EMBL" id="DAE27502.1"/>
    </source>
</evidence>
<accession>A0A8S5R7W6</accession>
<name>A0A8S5R7W6_9VIRU</name>
<sequence length="29" mass="3571">MKYTTKNFKFIHRNAKKSKKTIQKGWNPF</sequence>
<reference evidence="1" key="1">
    <citation type="journal article" date="2021" name="Proc. Natl. Acad. Sci. U.S.A.">
        <title>A Catalog of Tens of Thousands of Viruses from Human Metagenomes Reveals Hidden Associations with Chronic Diseases.</title>
        <authorList>
            <person name="Tisza M.J."/>
            <person name="Buck C.B."/>
        </authorList>
    </citation>
    <scope>NUCLEOTIDE SEQUENCE</scope>
    <source>
        <strain evidence="1">Ct1Uu26</strain>
    </source>
</reference>
<proteinExistence type="predicted"/>
<protein>
    <submittedName>
        <fullName evidence="1">Uncharacterized protein</fullName>
    </submittedName>
</protein>
<organism evidence="1">
    <name type="scientific">virus sp. ct1Uu26</name>
    <dbReference type="NCBI Taxonomy" id="2826789"/>
    <lineage>
        <taxon>Viruses</taxon>
    </lineage>
</organism>
<dbReference type="EMBL" id="BK015840">
    <property type="protein sequence ID" value="DAE27502.1"/>
    <property type="molecule type" value="Genomic_DNA"/>
</dbReference>